<organism evidence="9 11">
    <name type="scientific">Pyrococcus kukulkanii</name>
    <dbReference type="NCBI Taxonomy" id="1609559"/>
    <lineage>
        <taxon>Archaea</taxon>
        <taxon>Methanobacteriati</taxon>
        <taxon>Methanobacteriota</taxon>
        <taxon>Thermococci</taxon>
        <taxon>Thermococcales</taxon>
        <taxon>Thermococcaceae</taxon>
        <taxon>Pyrococcus</taxon>
    </lineage>
</organism>
<protein>
    <recommendedName>
        <fullName evidence="7">Gamma-soluble NSF attachment protein</fullName>
    </recommendedName>
    <alternativeName>
        <fullName evidence="8">N-ethylmaleimide-sensitive factor attachment protein gamma</fullName>
    </alternativeName>
</protein>
<dbReference type="KEGG" id="pyc:TQ32_07340"/>
<evidence type="ECO:0000256" key="5">
    <source>
        <dbReference type="ARBA" id="ARBA00022927"/>
    </source>
</evidence>
<dbReference type="InterPro" id="IPR011990">
    <property type="entry name" value="TPR-like_helical_dom_sf"/>
</dbReference>
<dbReference type="InterPro" id="IPR019734">
    <property type="entry name" value="TPR_rpt"/>
</dbReference>
<evidence type="ECO:0000256" key="2">
    <source>
        <dbReference type="ARBA" id="ARBA00010050"/>
    </source>
</evidence>
<name>A0A127BAE4_9EURY</name>
<dbReference type="EMBL" id="CP010835">
    <property type="protein sequence ID" value="AMM54311.1"/>
    <property type="molecule type" value="Genomic_DNA"/>
</dbReference>
<dbReference type="GO" id="GO:0006886">
    <property type="term" value="P:intracellular protein transport"/>
    <property type="evidence" value="ECO:0007669"/>
    <property type="project" value="InterPro"/>
</dbReference>
<keyword evidence="4" id="KW-0931">ER-Golgi transport</keyword>
<evidence type="ECO:0000313" key="10">
    <source>
        <dbReference type="EMBL" id="MFA4804582.1"/>
    </source>
</evidence>
<dbReference type="RefSeq" id="WP_068322958.1">
    <property type="nucleotide sequence ID" value="NZ_CP010835.1"/>
</dbReference>
<dbReference type="GO" id="GO:0005774">
    <property type="term" value="C:vacuolar membrane"/>
    <property type="evidence" value="ECO:0007669"/>
    <property type="project" value="TreeGrafter"/>
</dbReference>
<reference evidence="10 12" key="3">
    <citation type="submission" date="2023-03" db="EMBL/GenBank/DDBJ databases">
        <title>Speciation in Pyrococcus: adaptation to high temperature as a mechanism.</title>
        <authorList>
            <person name="Gu J."/>
        </authorList>
    </citation>
    <scope>NUCLEOTIDE SEQUENCE [LARGE SCALE GENOMIC DNA]</scope>
    <source>
        <strain evidence="10 12">LMOA34</strain>
    </source>
</reference>
<dbReference type="AlphaFoldDB" id="A0A127BAE4"/>
<keyword evidence="5" id="KW-0653">Protein transport</keyword>
<keyword evidence="3" id="KW-0813">Transport</keyword>
<dbReference type="SMART" id="SM00028">
    <property type="entry name" value="TPR"/>
    <property type="match status" value="4"/>
</dbReference>
<dbReference type="InterPro" id="IPR000744">
    <property type="entry name" value="NSF_attach"/>
</dbReference>
<dbReference type="Proteomes" id="UP000070587">
    <property type="component" value="Chromosome"/>
</dbReference>
<reference evidence="9 11" key="2">
    <citation type="journal article" date="2016" name="Int. J. Syst. Evol. Microbiol.">
        <title>Pyrococcus kukulkanii sp. nov., a hyperthermophilic, piezophilic archaeon isolated from a deep-sea hydrothermal vent.</title>
        <authorList>
            <person name="Callac N."/>
            <person name="Oger P."/>
            <person name="Lesongeur F."/>
            <person name="Rattray J.E."/>
            <person name="Vannier P."/>
            <person name="Michoud G."/>
            <person name="Beauverger M."/>
            <person name="Gayet N."/>
            <person name="Rouxel O."/>
            <person name="Jebbar M."/>
            <person name="Godfroy A."/>
        </authorList>
    </citation>
    <scope>NUCLEOTIDE SEQUENCE [LARGE SCALE GENOMIC DNA]</scope>
    <source>
        <strain evidence="9 11">NCB100</strain>
    </source>
</reference>
<dbReference type="OrthoDB" id="85783at2157"/>
<evidence type="ECO:0000313" key="9">
    <source>
        <dbReference type="EMBL" id="AMM54311.1"/>
    </source>
</evidence>
<dbReference type="Gene3D" id="1.25.40.10">
    <property type="entry name" value="Tetratricopeptide repeat domain"/>
    <property type="match status" value="1"/>
</dbReference>
<dbReference type="PANTHER" id="PTHR13768:SF2">
    <property type="entry name" value="GAMMA-SOLUBLE NSF ATTACHMENT PROTEIN"/>
    <property type="match status" value="1"/>
</dbReference>
<dbReference type="Proteomes" id="UP001571980">
    <property type="component" value="Unassembled WGS sequence"/>
</dbReference>
<comment type="similarity">
    <text evidence="2">Belongs to the SNAP family.</text>
</comment>
<dbReference type="GO" id="GO:0019905">
    <property type="term" value="F:syntaxin binding"/>
    <property type="evidence" value="ECO:0007669"/>
    <property type="project" value="TreeGrafter"/>
</dbReference>
<dbReference type="EMBL" id="JARRIG010000004">
    <property type="protein sequence ID" value="MFA4804582.1"/>
    <property type="molecule type" value="Genomic_DNA"/>
</dbReference>
<evidence type="ECO:0000313" key="12">
    <source>
        <dbReference type="Proteomes" id="UP001571980"/>
    </source>
</evidence>
<dbReference type="STRING" id="1609559.TQ32_07340"/>
<sequence>MDIDLLISTPEELEREGYKYIKEGKIKDGVKMLVRAAKGYEEKRDIQKAASLYKEAGILLRNKLGVYEQAKPIMLRAAYLYLRIIEREVDKSEVNLDRLTNSCLSVIEAFTFLGDQEHVKKYAEEFAKMYEDLGSSYEEAGEIESAIVAYESAYRYYDLLSNKEGIERIAGRLVEIYGRIAEDAISNEMYEESAEAFERVANYIKTIFGYDERYRELMETAGKHYEKASKLAYAEGDLETMTRLLLKAQYAYLLARNFNRANLIGVNLIKMLNQVIENYRSSGRFDVVGDKLIELAEALVGLGKFENAMKVYREALEETEGRIDIRARIRTSIIKYIAAKEMKLEMLRILDAVDFLMKHAKFLDAMELAEEAIRKYEEGEKILKAMYQAEGVK</sequence>
<dbReference type="SUPFAM" id="SSF48452">
    <property type="entry name" value="TPR-like"/>
    <property type="match status" value="2"/>
</dbReference>
<evidence type="ECO:0000256" key="4">
    <source>
        <dbReference type="ARBA" id="ARBA00022892"/>
    </source>
</evidence>
<dbReference type="GO" id="GO:0016192">
    <property type="term" value="P:vesicle-mediated transport"/>
    <property type="evidence" value="ECO:0007669"/>
    <property type="project" value="UniProtKB-KW"/>
</dbReference>
<dbReference type="PATRIC" id="fig|1609559.3.peg.1539"/>
<evidence type="ECO:0000256" key="7">
    <source>
        <dbReference type="ARBA" id="ARBA00040047"/>
    </source>
</evidence>
<keyword evidence="12" id="KW-1185">Reference proteome</keyword>
<dbReference type="GO" id="GO:0005483">
    <property type="term" value="F:soluble NSF attachment protein activity"/>
    <property type="evidence" value="ECO:0007669"/>
    <property type="project" value="TreeGrafter"/>
</dbReference>
<evidence type="ECO:0000256" key="3">
    <source>
        <dbReference type="ARBA" id="ARBA00022448"/>
    </source>
</evidence>
<dbReference type="PANTHER" id="PTHR13768">
    <property type="entry name" value="SOLUBLE NSF ATTACHMENT PROTEIN SNAP"/>
    <property type="match status" value="1"/>
</dbReference>
<keyword evidence="6" id="KW-0472">Membrane</keyword>
<comment type="subcellular location">
    <subcellularLocation>
        <location evidence="1">Membrane</location>
        <topology evidence="1">Peripheral membrane protein</topology>
    </subcellularLocation>
</comment>
<gene>
    <name evidence="10" type="ORF">P8X34_07525</name>
    <name evidence="9" type="ORF">TQ32_07340</name>
</gene>
<evidence type="ECO:0000256" key="6">
    <source>
        <dbReference type="ARBA" id="ARBA00023136"/>
    </source>
</evidence>
<evidence type="ECO:0000256" key="1">
    <source>
        <dbReference type="ARBA" id="ARBA00004170"/>
    </source>
</evidence>
<evidence type="ECO:0000256" key="8">
    <source>
        <dbReference type="ARBA" id="ARBA00042485"/>
    </source>
</evidence>
<dbReference type="GO" id="GO:0031201">
    <property type="term" value="C:SNARE complex"/>
    <property type="evidence" value="ECO:0007669"/>
    <property type="project" value="TreeGrafter"/>
</dbReference>
<proteinExistence type="inferred from homology"/>
<dbReference type="GeneID" id="28491638"/>
<evidence type="ECO:0000313" key="11">
    <source>
        <dbReference type="Proteomes" id="UP000070587"/>
    </source>
</evidence>
<accession>A0A127BAE4</accession>
<reference evidence="11" key="1">
    <citation type="submission" date="2015-02" db="EMBL/GenBank/DDBJ databases">
        <title>Pyrococcus kukulkanii sp. nov., a novel hyperthermophilic archaeon isolated from a deep-sea hydrothermal vent at the Guaymas Basin.</title>
        <authorList>
            <person name="Oger P.M."/>
            <person name="Callac N."/>
            <person name="Jebbar M."/>
            <person name="Godfroy A."/>
        </authorList>
    </citation>
    <scope>NUCLEOTIDE SEQUENCE [LARGE SCALE GENOMIC DNA]</scope>
    <source>
        <strain evidence="11">NCB100</strain>
    </source>
</reference>